<comment type="caution">
    <text evidence="1">The sequence shown here is derived from an EMBL/GenBank/DDBJ whole genome shotgun (WGS) entry which is preliminary data.</text>
</comment>
<keyword evidence="2" id="KW-1185">Reference proteome</keyword>
<dbReference type="AlphaFoldDB" id="A0A5B7DJG9"/>
<gene>
    <name evidence="1" type="ORF">E2C01_014526</name>
</gene>
<evidence type="ECO:0000313" key="1">
    <source>
        <dbReference type="EMBL" id="MPC21538.1"/>
    </source>
</evidence>
<proteinExistence type="predicted"/>
<evidence type="ECO:0000313" key="2">
    <source>
        <dbReference type="Proteomes" id="UP000324222"/>
    </source>
</evidence>
<dbReference type="EMBL" id="VSRR010000988">
    <property type="protein sequence ID" value="MPC21538.1"/>
    <property type="molecule type" value="Genomic_DNA"/>
</dbReference>
<protein>
    <submittedName>
        <fullName evidence="1">Uncharacterized protein</fullName>
    </submittedName>
</protein>
<organism evidence="1 2">
    <name type="scientific">Portunus trituberculatus</name>
    <name type="common">Swimming crab</name>
    <name type="synonym">Neptunus trituberculatus</name>
    <dbReference type="NCBI Taxonomy" id="210409"/>
    <lineage>
        <taxon>Eukaryota</taxon>
        <taxon>Metazoa</taxon>
        <taxon>Ecdysozoa</taxon>
        <taxon>Arthropoda</taxon>
        <taxon>Crustacea</taxon>
        <taxon>Multicrustacea</taxon>
        <taxon>Malacostraca</taxon>
        <taxon>Eumalacostraca</taxon>
        <taxon>Eucarida</taxon>
        <taxon>Decapoda</taxon>
        <taxon>Pleocyemata</taxon>
        <taxon>Brachyura</taxon>
        <taxon>Eubrachyura</taxon>
        <taxon>Portunoidea</taxon>
        <taxon>Portunidae</taxon>
        <taxon>Portuninae</taxon>
        <taxon>Portunus</taxon>
    </lineage>
</organism>
<sequence>MIHAQSVPRWWVADWPTNVKQRSYRGLSGRNGRQERIVRGYRCTIAPLWAARGGRGGGNCDDVCRGQHRRSRLPSQATCSRQSALSPRSATRIQICLPSREPMQ</sequence>
<accession>A0A5B7DJG9</accession>
<name>A0A5B7DJG9_PORTR</name>
<reference evidence="1 2" key="1">
    <citation type="submission" date="2019-05" db="EMBL/GenBank/DDBJ databases">
        <title>Another draft genome of Portunus trituberculatus and its Hox gene families provides insights of decapod evolution.</title>
        <authorList>
            <person name="Jeong J.-H."/>
            <person name="Song I."/>
            <person name="Kim S."/>
            <person name="Choi T."/>
            <person name="Kim D."/>
            <person name="Ryu S."/>
            <person name="Kim W."/>
        </authorList>
    </citation>
    <scope>NUCLEOTIDE SEQUENCE [LARGE SCALE GENOMIC DNA]</scope>
    <source>
        <tissue evidence="1">Muscle</tissue>
    </source>
</reference>
<dbReference type="Proteomes" id="UP000324222">
    <property type="component" value="Unassembled WGS sequence"/>
</dbReference>